<proteinExistence type="predicted"/>
<reference evidence="1" key="2">
    <citation type="submission" date="2011-02" db="EMBL/GenBank/DDBJ databases">
        <authorList>
            <person name="MacLean D."/>
        </authorList>
    </citation>
    <scope>NUCLEOTIDE SEQUENCE</scope>
</reference>
<dbReference type="AlphaFoldDB" id="F0X1Z5"/>
<name>F0X1Z5_9STRA</name>
<dbReference type="EMBL" id="FR824697">
    <property type="protein sequence ID" value="CCA27854.1"/>
    <property type="molecule type" value="Genomic_DNA"/>
</dbReference>
<reference evidence="1" key="1">
    <citation type="journal article" date="2011" name="PLoS Biol.">
        <title>Gene gain and loss during evolution of obligate parasitism in the white rust pathogen of Arabidopsis thaliana.</title>
        <authorList>
            <person name="Kemen E."/>
            <person name="Gardiner A."/>
            <person name="Schultz-Larsen T."/>
            <person name="Kemen A.C."/>
            <person name="Balmuth A.L."/>
            <person name="Robert-Seilaniantz A."/>
            <person name="Bailey K."/>
            <person name="Holub E."/>
            <person name="Studholme D.J."/>
            <person name="Maclean D."/>
            <person name="Jones J.D."/>
        </authorList>
    </citation>
    <scope>NUCLEOTIDE SEQUENCE</scope>
</reference>
<dbReference type="HOGENOM" id="CLU_026415_0_0_1"/>
<accession>F0X1Z5</accession>
<gene>
    <name evidence="1" type="primary">AlNc14C740G12474</name>
    <name evidence="1" type="ORF">ALNC14_139980</name>
</gene>
<evidence type="ECO:0000313" key="1">
    <source>
        <dbReference type="EMBL" id="CCA27854.1"/>
    </source>
</evidence>
<protein>
    <submittedName>
        <fullName evidence="1">Uncharacterized protein AlNc14C740G12474</fullName>
    </submittedName>
</protein>
<organism evidence="1">
    <name type="scientific">Albugo laibachii Nc14</name>
    <dbReference type="NCBI Taxonomy" id="890382"/>
    <lineage>
        <taxon>Eukaryota</taxon>
        <taxon>Sar</taxon>
        <taxon>Stramenopiles</taxon>
        <taxon>Oomycota</taxon>
        <taxon>Peronosporomycetes</taxon>
        <taxon>Albuginales</taxon>
        <taxon>Albuginaceae</taxon>
        <taxon>Albugo</taxon>
    </lineage>
</organism>
<sequence>MDRNEFINQIVAILRENEPEHTEDNTAPSTPFIASVLTEYNGKPMPTKVAIVHQAYHAFQYDYPLVDNNHLLALANSFRDHANQEKCDQFFTYITTKLLEGILYLTDHNSRDPSSISHCNLVAASVLLIHFNDVLQQRPKEANHLLHKLHIQTPIHPTENGTQSNHQPIEHRMLLRKLYHIASITISALFLHVPPPFWKEWDLYIVLEDIIKTLLCTEASDEAAKLLYGMEGEWKRYLFITRDHILNAPHTLLMDGLQSLKQLYAYFCNGPESLSISDPTAWTIVNNVFLTVFADLCASEKFETRLDQTHQPTSDKNTLALVQLIDELLPILVSQLETVQECDVLTTLGVQFCQRSELSIQLSLRLLRYQMNAGILPCSRQKIAKRYLECGLVRSLARLWPTHDQFQTNSICSWQKDLLEWLTECCACYSEIAVYTSQLPGVMSTMEIMESTMLAPYVVVAFAIKVQEERIHDFRALCSWLQTQLEKLFPMECKSFLDAMNQMKEAEFVLINLQTAVHSAPHELVTIVCKSVRDIVYPRLQSAFEHPTVSKEKMENPLEAETEKTQAEIIQSRATRNRLRLSVKNLLIVNDSDSKGIHHFTGGQTSKMD</sequence>